<keyword evidence="5" id="KW-1185">Reference proteome</keyword>
<evidence type="ECO:0000313" key="4">
    <source>
        <dbReference type="EMBL" id="KAG2180890.1"/>
    </source>
</evidence>
<sequence>MKTEREKMIAGEPYNPKDPELVSGMKAVRDKITTFNHSAHGDSATRKKMLDDIFGTCGPDCYIEPPLSVDYGFNIHLGRNVYANFNCVFLDCAPITIGDDTMFGPNVQVYTASHPLDAVQRCSGVEFAKPITIGKMCWIGGGAILCPGITIGDRAVVAAGAVVTKDVPADVLVGGNPAKLIKHIPPPTNQAAQ</sequence>
<dbReference type="InterPro" id="IPR024688">
    <property type="entry name" value="Mac_dom"/>
</dbReference>
<dbReference type="PANTHER" id="PTHR23416">
    <property type="entry name" value="SIALIC ACID SYNTHASE-RELATED"/>
    <property type="match status" value="1"/>
</dbReference>
<accession>A0A8H7UFB0</accession>
<dbReference type="OrthoDB" id="25818at2759"/>
<evidence type="ECO:0000313" key="5">
    <source>
        <dbReference type="Proteomes" id="UP000654370"/>
    </source>
</evidence>
<dbReference type="CDD" id="cd03357">
    <property type="entry name" value="LbH_MAT_GAT"/>
    <property type="match status" value="1"/>
</dbReference>
<gene>
    <name evidence="4" type="ORF">INT43_008470</name>
</gene>
<dbReference type="InterPro" id="IPR051159">
    <property type="entry name" value="Hexapeptide_acetyltransf"/>
</dbReference>
<dbReference type="Gene3D" id="2.160.10.10">
    <property type="entry name" value="Hexapeptide repeat proteins"/>
    <property type="match status" value="1"/>
</dbReference>
<dbReference type="SMART" id="SM01266">
    <property type="entry name" value="Mac"/>
    <property type="match status" value="1"/>
</dbReference>
<evidence type="ECO:0000256" key="1">
    <source>
        <dbReference type="ARBA" id="ARBA00007274"/>
    </source>
</evidence>
<keyword evidence="2" id="KW-0808">Transferase</keyword>
<dbReference type="InterPro" id="IPR011004">
    <property type="entry name" value="Trimer_LpxA-like_sf"/>
</dbReference>
<proteinExistence type="inferred from homology"/>
<evidence type="ECO:0000256" key="2">
    <source>
        <dbReference type="ARBA" id="ARBA00022679"/>
    </source>
</evidence>
<dbReference type="InterPro" id="IPR018357">
    <property type="entry name" value="Hexapep_transf_CS"/>
</dbReference>
<protein>
    <recommendedName>
        <fullName evidence="3">Maltose/galactoside acetyltransferase domain-containing protein</fullName>
    </recommendedName>
</protein>
<name>A0A8H7UFB0_MORIS</name>
<dbReference type="Pfam" id="PF12464">
    <property type="entry name" value="Mac"/>
    <property type="match status" value="1"/>
</dbReference>
<dbReference type="PROSITE" id="PS00101">
    <property type="entry name" value="HEXAPEP_TRANSFERASES"/>
    <property type="match status" value="1"/>
</dbReference>
<dbReference type="GO" id="GO:0005829">
    <property type="term" value="C:cytosol"/>
    <property type="evidence" value="ECO:0007669"/>
    <property type="project" value="TreeGrafter"/>
</dbReference>
<dbReference type="GO" id="GO:0008374">
    <property type="term" value="F:O-acyltransferase activity"/>
    <property type="evidence" value="ECO:0007669"/>
    <property type="project" value="TreeGrafter"/>
</dbReference>
<dbReference type="GO" id="GO:0016407">
    <property type="term" value="F:acetyltransferase activity"/>
    <property type="evidence" value="ECO:0007669"/>
    <property type="project" value="InterPro"/>
</dbReference>
<dbReference type="AlphaFoldDB" id="A0A8H7UFB0"/>
<evidence type="ECO:0000259" key="3">
    <source>
        <dbReference type="SMART" id="SM01266"/>
    </source>
</evidence>
<dbReference type="EMBL" id="JAEPQZ010000005">
    <property type="protein sequence ID" value="KAG2180890.1"/>
    <property type="molecule type" value="Genomic_DNA"/>
</dbReference>
<organism evidence="4 5">
    <name type="scientific">Mortierella isabellina</name>
    <name type="common">Filamentous fungus</name>
    <name type="synonym">Umbelopsis isabellina</name>
    <dbReference type="NCBI Taxonomy" id="91625"/>
    <lineage>
        <taxon>Eukaryota</taxon>
        <taxon>Fungi</taxon>
        <taxon>Fungi incertae sedis</taxon>
        <taxon>Mucoromycota</taxon>
        <taxon>Mucoromycotina</taxon>
        <taxon>Umbelopsidomycetes</taxon>
        <taxon>Umbelopsidales</taxon>
        <taxon>Umbelopsidaceae</taxon>
        <taxon>Umbelopsis</taxon>
    </lineage>
</organism>
<reference evidence="4" key="1">
    <citation type="submission" date="2020-12" db="EMBL/GenBank/DDBJ databases">
        <title>Metabolic potential, ecology and presence of endohyphal bacteria is reflected in genomic diversity of Mucoromycotina.</title>
        <authorList>
            <person name="Muszewska A."/>
            <person name="Okrasinska A."/>
            <person name="Steczkiewicz K."/>
            <person name="Drgas O."/>
            <person name="Orlowska M."/>
            <person name="Perlinska-Lenart U."/>
            <person name="Aleksandrzak-Piekarczyk T."/>
            <person name="Szatraj K."/>
            <person name="Zielenkiewicz U."/>
            <person name="Pilsyk S."/>
            <person name="Malc E."/>
            <person name="Mieczkowski P."/>
            <person name="Kruszewska J.S."/>
            <person name="Biernat P."/>
            <person name="Pawlowska J."/>
        </authorList>
    </citation>
    <scope>NUCLEOTIDE SEQUENCE</scope>
    <source>
        <strain evidence="4">WA0000067209</strain>
    </source>
</reference>
<comment type="caution">
    <text evidence="4">The sequence shown here is derived from an EMBL/GenBank/DDBJ whole genome shotgun (WGS) entry which is preliminary data.</text>
</comment>
<feature type="domain" description="Maltose/galactoside acetyltransferase" evidence="3">
    <location>
        <begin position="5"/>
        <end position="59"/>
    </location>
</feature>
<comment type="similarity">
    <text evidence="1">Belongs to the transferase hexapeptide repeat family.</text>
</comment>
<dbReference type="Pfam" id="PF14602">
    <property type="entry name" value="Hexapep_2"/>
    <property type="match status" value="1"/>
</dbReference>
<dbReference type="Proteomes" id="UP000654370">
    <property type="component" value="Unassembled WGS sequence"/>
</dbReference>
<dbReference type="InterPro" id="IPR001451">
    <property type="entry name" value="Hexapep"/>
</dbReference>
<dbReference type="PANTHER" id="PTHR23416:SF23">
    <property type="entry name" value="ACETYLTRANSFERASE C18B11.09C-RELATED"/>
    <property type="match status" value="1"/>
</dbReference>
<dbReference type="SUPFAM" id="SSF51161">
    <property type="entry name" value="Trimeric LpxA-like enzymes"/>
    <property type="match status" value="1"/>
</dbReference>
<dbReference type="FunFam" id="2.160.10.10:FF:000008">
    <property type="entry name" value="Maltose O-acetyltransferase"/>
    <property type="match status" value="1"/>
</dbReference>